<dbReference type="GO" id="GO:0016787">
    <property type="term" value="F:hydrolase activity"/>
    <property type="evidence" value="ECO:0007669"/>
    <property type="project" value="UniProtKB-KW"/>
</dbReference>
<evidence type="ECO:0000259" key="4">
    <source>
        <dbReference type="SMART" id="SM00849"/>
    </source>
</evidence>
<organism evidence="5 6">
    <name type="scientific">Paenibacillus sacheonensis</name>
    <dbReference type="NCBI Taxonomy" id="742054"/>
    <lineage>
        <taxon>Bacteria</taxon>
        <taxon>Bacillati</taxon>
        <taxon>Bacillota</taxon>
        <taxon>Bacilli</taxon>
        <taxon>Bacillales</taxon>
        <taxon>Paenibacillaceae</taxon>
        <taxon>Paenibacillus</taxon>
    </lineage>
</organism>
<dbReference type="OrthoDB" id="9802248at2"/>
<evidence type="ECO:0000256" key="1">
    <source>
        <dbReference type="ARBA" id="ARBA00034221"/>
    </source>
</evidence>
<comment type="caution">
    <text evidence="5">The sequence shown here is derived from an EMBL/GenBank/DDBJ whole genome shotgun (WGS) entry which is preliminary data.</text>
</comment>
<sequence length="264" mass="29390">MNRLPEDLDYLRTAIANIAFIGVPGEEAWVLVDTGLMTFGDNIRAAAAERFGPNRPPRAILLTHGHFDHVGSLKNLLETWNVPVYAHPLEMPYLNGREDYPAADPSVGGGLMAAVSPLYPHKGIDVRHFLRELPEDGTIRELPEWRWIHTPGHTKGHISLFRESDRIVIAGDAFITVRQESAWAVLTQEKEVHGPPAYFTFDWQHAWASVRKIADLNPQAAITGHGHPMFGHELQAGLKRLTEQFDRLAIPAGEISSGSQQPVK</sequence>
<dbReference type="AlphaFoldDB" id="A0A7X4YM26"/>
<dbReference type="Gene3D" id="3.60.15.10">
    <property type="entry name" value="Ribonuclease Z/Hydroxyacylglutathione hydrolase-like"/>
    <property type="match status" value="1"/>
</dbReference>
<gene>
    <name evidence="5" type="ORF">GT003_07670</name>
</gene>
<dbReference type="PANTHER" id="PTHR42951:SF17">
    <property type="entry name" value="METALLO-BETA-LACTAMASE DOMAIN-CONTAINING PROTEIN"/>
    <property type="match status" value="1"/>
</dbReference>
<dbReference type="SMART" id="SM00849">
    <property type="entry name" value="Lactamase_B"/>
    <property type="match status" value="1"/>
</dbReference>
<evidence type="ECO:0000256" key="3">
    <source>
        <dbReference type="ARBA" id="ARBA00048505"/>
    </source>
</evidence>
<protein>
    <submittedName>
        <fullName evidence="5">MBL fold metallo-hydrolase</fullName>
    </submittedName>
</protein>
<keyword evidence="5" id="KW-0378">Hydrolase</keyword>
<comment type="function">
    <text evidence="2">Counteracts the endogenous Pycsar antiviral defense system. Phosphodiesterase that enables metal-dependent hydrolysis of host cyclic nucleotide Pycsar defense signals such as cCMP and cUMP.</text>
</comment>
<evidence type="ECO:0000313" key="5">
    <source>
        <dbReference type="EMBL" id="NBC68861.1"/>
    </source>
</evidence>
<reference evidence="5 6" key="1">
    <citation type="submission" date="2020-01" db="EMBL/GenBank/DDBJ databases">
        <title>Paenibacillus soybeanensis sp. nov. isolated from the nodules of soybean (Glycine max(L.) Merr).</title>
        <authorList>
            <person name="Wang H."/>
        </authorList>
    </citation>
    <scope>NUCLEOTIDE SEQUENCE [LARGE SCALE GENOMIC DNA]</scope>
    <source>
        <strain evidence="5 6">DSM 23054</strain>
    </source>
</reference>
<name>A0A7X4YM26_9BACL</name>
<evidence type="ECO:0000256" key="2">
    <source>
        <dbReference type="ARBA" id="ARBA00034301"/>
    </source>
</evidence>
<dbReference type="InterPro" id="IPR050855">
    <property type="entry name" value="NDM-1-like"/>
</dbReference>
<dbReference type="EMBL" id="JAAAMU010000003">
    <property type="protein sequence ID" value="NBC68861.1"/>
    <property type="molecule type" value="Genomic_DNA"/>
</dbReference>
<dbReference type="Pfam" id="PF00753">
    <property type="entry name" value="Lactamase_B"/>
    <property type="match status" value="1"/>
</dbReference>
<keyword evidence="6" id="KW-1185">Reference proteome</keyword>
<dbReference type="CDD" id="cd07721">
    <property type="entry name" value="yflN-like_MBL-fold"/>
    <property type="match status" value="1"/>
</dbReference>
<comment type="catalytic activity">
    <reaction evidence="3">
        <text>3',5'-cyclic UMP + H2O = UMP + H(+)</text>
        <dbReference type="Rhea" id="RHEA:70575"/>
        <dbReference type="ChEBI" id="CHEBI:15377"/>
        <dbReference type="ChEBI" id="CHEBI:15378"/>
        <dbReference type="ChEBI" id="CHEBI:57865"/>
        <dbReference type="ChEBI" id="CHEBI:184387"/>
    </reaction>
    <physiologicalReaction direction="left-to-right" evidence="3">
        <dbReference type="Rhea" id="RHEA:70576"/>
    </physiologicalReaction>
</comment>
<dbReference type="InterPro" id="IPR036866">
    <property type="entry name" value="RibonucZ/Hydroxyglut_hydro"/>
</dbReference>
<accession>A0A7X4YM26</accession>
<dbReference type="InterPro" id="IPR001279">
    <property type="entry name" value="Metallo-B-lactamas"/>
</dbReference>
<proteinExistence type="predicted"/>
<dbReference type="PANTHER" id="PTHR42951">
    <property type="entry name" value="METALLO-BETA-LACTAMASE DOMAIN-CONTAINING"/>
    <property type="match status" value="1"/>
</dbReference>
<feature type="domain" description="Metallo-beta-lactamase" evidence="4">
    <location>
        <begin position="15"/>
        <end position="225"/>
    </location>
</feature>
<dbReference type="RefSeq" id="WP_161696087.1">
    <property type="nucleotide sequence ID" value="NZ_JAAAMU010000003.1"/>
</dbReference>
<evidence type="ECO:0000313" key="6">
    <source>
        <dbReference type="Proteomes" id="UP000558113"/>
    </source>
</evidence>
<dbReference type="SUPFAM" id="SSF56281">
    <property type="entry name" value="Metallo-hydrolase/oxidoreductase"/>
    <property type="match status" value="1"/>
</dbReference>
<dbReference type="Proteomes" id="UP000558113">
    <property type="component" value="Unassembled WGS sequence"/>
</dbReference>
<comment type="catalytic activity">
    <reaction evidence="1">
        <text>3',5'-cyclic CMP + H2O = CMP + H(+)</text>
        <dbReference type="Rhea" id="RHEA:72675"/>
        <dbReference type="ChEBI" id="CHEBI:15377"/>
        <dbReference type="ChEBI" id="CHEBI:15378"/>
        <dbReference type="ChEBI" id="CHEBI:58003"/>
        <dbReference type="ChEBI" id="CHEBI:60377"/>
    </reaction>
    <physiologicalReaction direction="left-to-right" evidence="1">
        <dbReference type="Rhea" id="RHEA:72676"/>
    </physiologicalReaction>
</comment>